<protein>
    <submittedName>
        <fullName evidence="1">Uncharacterized protein</fullName>
    </submittedName>
</protein>
<sequence>MHVNFTSPQTRQGFDGITGLSGAIALYKCIDKEDKVSDKPKMNLAERRAVADYKESTFSKKLEDLHTAASFPVEVEVDWESIAVSGQQEFYAHDDYWTNIFFNPTAKALGEVTADAMGKEALTAELKSIKFHYDEATAPSMAFENGVKFEDGVLTINFKPFSNADYVDDRAKAIRTTLEAAL</sequence>
<dbReference type="AlphaFoldDB" id="A0A318JBN5"/>
<gene>
    <name evidence="1" type="ORF">DFR42_103405</name>
</gene>
<dbReference type="EMBL" id="QJKB01000003">
    <property type="protein sequence ID" value="PXX44136.1"/>
    <property type="molecule type" value="Genomic_DNA"/>
</dbReference>
<evidence type="ECO:0000313" key="1">
    <source>
        <dbReference type="EMBL" id="PXX44136.1"/>
    </source>
</evidence>
<proteinExistence type="predicted"/>
<organism evidence="1 2">
    <name type="scientific">Undibacterium pigrum</name>
    <dbReference type="NCBI Taxonomy" id="401470"/>
    <lineage>
        <taxon>Bacteria</taxon>
        <taxon>Pseudomonadati</taxon>
        <taxon>Pseudomonadota</taxon>
        <taxon>Betaproteobacteria</taxon>
        <taxon>Burkholderiales</taxon>
        <taxon>Oxalobacteraceae</taxon>
        <taxon>Undibacterium</taxon>
    </lineage>
</organism>
<name>A0A318JBN5_9BURK</name>
<dbReference type="Proteomes" id="UP000247792">
    <property type="component" value="Unassembled WGS sequence"/>
</dbReference>
<accession>A0A318JBN5</accession>
<reference evidence="1 2" key="1">
    <citation type="submission" date="2018-05" db="EMBL/GenBank/DDBJ databases">
        <title>Genomic Encyclopedia of Type Strains, Phase IV (KMG-IV): sequencing the most valuable type-strain genomes for metagenomic binning, comparative biology and taxonomic classification.</title>
        <authorList>
            <person name="Goeker M."/>
        </authorList>
    </citation>
    <scope>NUCLEOTIDE SEQUENCE [LARGE SCALE GENOMIC DNA]</scope>
    <source>
        <strain evidence="1 2">DSM 19792</strain>
    </source>
</reference>
<comment type="caution">
    <text evidence="1">The sequence shown here is derived from an EMBL/GenBank/DDBJ whole genome shotgun (WGS) entry which is preliminary data.</text>
</comment>
<evidence type="ECO:0000313" key="2">
    <source>
        <dbReference type="Proteomes" id="UP000247792"/>
    </source>
</evidence>
<keyword evidence="2" id="KW-1185">Reference proteome</keyword>